<reference evidence="1 2" key="1">
    <citation type="journal article" date="2023" name="Plants (Basel)">
        <title>Bridging the Gap: Combining Genomics and Transcriptomics Approaches to Understand Stylosanthes scabra, an Orphan Legume from the Brazilian Caatinga.</title>
        <authorList>
            <person name="Ferreira-Neto J.R.C."/>
            <person name="da Silva M.D."/>
            <person name="Binneck E."/>
            <person name="de Melo N.F."/>
            <person name="da Silva R.H."/>
            <person name="de Melo A.L.T.M."/>
            <person name="Pandolfi V."/>
            <person name="Bustamante F.O."/>
            <person name="Brasileiro-Vidal A.C."/>
            <person name="Benko-Iseppon A.M."/>
        </authorList>
    </citation>
    <scope>NUCLEOTIDE SEQUENCE [LARGE SCALE GENOMIC DNA]</scope>
    <source>
        <tissue evidence="1">Leaves</tissue>
    </source>
</reference>
<comment type="caution">
    <text evidence="1">The sequence shown here is derived from an EMBL/GenBank/DDBJ whole genome shotgun (WGS) entry which is preliminary data.</text>
</comment>
<name>A0ABU6RZD6_9FABA</name>
<gene>
    <name evidence="1" type="ORF">PIB30_108328</name>
</gene>
<accession>A0ABU6RZD6</accession>
<dbReference type="EMBL" id="JASCZI010035213">
    <property type="protein sequence ID" value="MED6129475.1"/>
    <property type="molecule type" value="Genomic_DNA"/>
</dbReference>
<organism evidence="1 2">
    <name type="scientific">Stylosanthes scabra</name>
    <dbReference type="NCBI Taxonomy" id="79078"/>
    <lineage>
        <taxon>Eukaryota</taxon>
        <taxon>Viridiplantae</taxon>
        <taxon>Streptophyta</taxon>
        <taxon>Embryophyta</taxon>
        <taxon>Tracheophyta</taxon>
        <taxon>Spermatophyta</taxon>
        <taxon>Magnoliopsida</taxon>
        <taxon>eudicotyledons</taxon>
        <taxon>Gunneridae</taxon>
        <taxon>Pentapetalae</taxon>
        <taxon>rosids</taxon>
        <taxon>fabids</taxon>
        <taxon>Fabales</taxon>
        <taxon>Fabaceae</taxon>
        <taxon>Papilionoideae</taxon>
        <taxon>50 kb inversion clade</taxon>
        <taxon>dalbergioids sensu lato</taxon>
        <taxon>Dalbergieae</taxon>
        <taxon>Pterocarpus clade</taxon>
        <taxon>Stylosanthes</taxon>
    </lineage>
</organism>
<protein>
    <submittedName>
        <fullName evidence="1">Uncharacterized protein</fullName>
    </submittedName>
</protein>
<dbReference type="Proteomes" id="UP001341840">
    <property type="component" value="Unassembled WGS sequence"/>
</dbReference>
<evidence type="ECO:0000313" key="1">
    <source>
        <dbReference type="EMBL" id="MED6129475.1"/>
    </source>
</evidence>
<sequence>ELLDYVIPARIVSKFLDHKFLFVVDSRPIGYDLNKSLHIVRGLSDDSMLINFFEGDESKSLQFATIRQVYQIK</sequence>
<keyword evidence="2" id="KW-1185">Reference proteome</keyword>
<feature type="non-terminal residue" evidence="1">
    <location>
        <position position="1"/>
    </location>
</feature>
<evidence type="ECO:0000313" key="2">
    <source>
        <dbReference type="Proteomes" id="UP001341840"/>
    </source>
</evidence>
<proteinExistence type="predicted"/>